<dbReference type="EMBL" id="LGRX02029072">
    <property type="protein sequence ID" value="KAK3247312.1"/>
    <property type="molecule type" value="Genomic_DNA"/>
</dbReference>
<evidence type="ECO:0000256" key="5">
    <source>
        <dbReference type="ARBA" id="ARBA00022691"/>
    </source>
</evidence>
<dbReference type="Gene3D" id="3.40.50.150">
    <property type="entry name" value="Vaccinia Virus protein VP39"/>
    <property type="match status" value="1"/>
</dbReference>
<evidence type="ECO:0000256" key="2">
    <source>
        <dbReference type="ARBA" id="ARBA00011977"/>
    </source>
</evidence>
<feature type="region of interest" description="Disordered" evidence="7">
    <location>
        <begin position="1"/>
        <end position="107"/>
    </location>
</feature>
<dbReference type="PANTHER" id="PTHR23417:SF14">
    <property type="entry name" value="PENTACOTRIPEPTIDE-REPEAT REGION OF PRORP DOMAIN-CONTAINING PROTEIN"/>
    <property type="match status" value="1"/>
</dbReference>
<evidence type="ECO:0000256" key="6">
    <source>
        <dbReference type="ARBA" id="ARBA00022694"/>
    </source>
</evidence>
<dbReference type="Proteomes" id="UP001190700">
    <property type="component" value="Unassembled WGS sequence"/>
</dbReference>
<evidence type="ECO:0000313" key="8">
    <source>
        <dbReference type="EMBL" id="KAK3247312.1"/>
    </source>
</evidence>
<keyword evidence="4" id="KW-0808">Transferase</keyword>
<feature type="compositionally biased region" description="Acidic residues" evidence="7">
    <location>
        <begin position="98"/>
        <end position="107"/>
    </location>
</feature>
<evidence type="ECO:0000256" key="4">
    <source>
        <dbReference type="ARBA" id="ARBA00022679"/>
    </source>
</evidence>
<dbReference type="GO" id="GO:0043527">
    <property type="term" value="C:tRNA methyltransferase complex"/>
    <property type="evidence" value="ECO:0007669"/>
    <property type="project" value="TreeGrafter"/>
</dbReference>
<evidence type="ECO:0000256" key="3">
    <source>
        <dbReference type="ARBA" id="ARBA00022603"/>
    </source>
</evidence>
<dbReference type="InterPro" id="IPR029063">
    <property type="entry name" value="SAM-dependent_MTases_sf"/>
</dbReference>
<accession>A0AAE0F0W3</accession>
<evidence type="ECO:0000313" key="9">
    <source>
        <dbReference type="Proteomes" id="UP001190700"/>
    </source>
</evidence>
<keyword evidence="5" id="KW-0949">S-adenosyl-L-methionine</keyword>
<feature type="compositionally biased region" description="Basic and acidic residues" evidence="7">
    <location>
        <begin position="28"/>
        <end position="52"/>
    </location>
</feature>
<dbReference type="GO" id="GO:0008176">
    <property type="term" value="F:tRNA (guanine(46)-N7)-methyltransferase activity"/>
    <property type="evidence" value="ECO:0007669"/>
    <property type="project" value="UniProtKB-EC"/>
</dbReference>
<dbReference type="Pfam" id="PF02390">
    <property type="entry name" value="Methyltransf_4"/>
    <property type="match status" value="1"/>
</dbReference>
<sequence length="633" mass="68657">MASSDVGDDSLLAKGSRLGRAARKRAKQKEQRGKRAERNVAYKQVERARTPEQDESVENEPAAKRTTVARNDGSQTTRHKYTKATAGRAVEEAGWESPVDEWGDNDEPEPDVWHAEGDTWDGTWRAAGGASWGDSGVGYSGGAKQQVRDEMARVKELTQMLSAFTQKKQLAEAVAIFEQNARRTVASTGFCHVHADGPAFEPGPPAAAIEGAAGADEGRADRAVSLMQKCDRDTAVELGLAQAAALLGKWKVARGSLERAAEALAKGAALGSGQSTGAVQVEEERDLYKGLRRQEMQLEHDRLQRFVKNKEALDLRKHLSRTFVFSSRLCVGGDAAVPSADTLAQRLVAMLEDTFGLDECYGRGLDEPEGALKRIRRRLSKKAKLRWDRIFGVQPRRDTGEGDGEDAEGSEGRLPVKLEICSGNGDWVVAQALEESGKALWGSLELRHDRVYSVFARMALNNVSNLCIIGGDAAQVMRQHVKAGSVANICINFPEPPHHSGNASAENKLHLLTAEFFLHAVWPALVPPRGGGTLGGKLTIFSDNYEYCGTLARTLAALHGVRGEPVFQSVRGAECSSAGDGSATFEDVDGVRLYHGIPGSDSGHAVHAASYFDRFWERGQHTGRYFLVLAKVC</sequence>
<reference evidence="8 9" key="1">
    <citation type="journal article" date="2015" name="Genome Biol. Evol.">
        <title>Comparative Genomics of a Bacterivorous Green Alga Reveals Evolutionary Causalities and Consequences of Phago-Mixotrophic Mode of Nutrition.</title>
        <authorList>
            <person name="Burns J.A."/>
            <person name="Paasch A."/>
            <person name="Narechania A."/>
            <person name="Kim E."/>
        </authorList>
    </citation>
    <scope>NUCLEOTIDE SEQUENCE [LARGE SCALE GENOMIC DNA]</scope>
    <source>
        <strain evidence="8 9">PLY_AMNH</strain>
    </source>
</reference>
<dbReference type="PROSITE" id="PS51625">
    <property type="entry name" value="SAM_MT_TRMB"/>
    <property type="match status" value="1"/>
</dbReference>
<evidence type="ECO:0000256" key="1">
    <source>
        <dbReference type="ARBA" id="ARBA00000142"/>
    </source>
</evidence>
<dbReference type="InterPro" id="IPR003358">
    <property type="entry name" value="tRNA_(Gua-N-7)_MeTrfase_Trmb"/>
</dbReference>
<keyword evidence="6" id="KW-0819">tRNA processing</keyword>
<keyword evidence="9" id="KW-1185">Reference proteome</keyword>
<dbReference type="AlphaFoldDB" id="A0AAE0F0W3"/>
<gene>
    <name evidence="8" type="ORF">CYMTET_43184</name>
</gene>
<comment type="caution">
    <text evidence="8">The sequence shown here is derived from an EMBL/GenBank/DDBJ whole genome shotgun (WGS) entry which is preliminary data.</text>
</comment>
<organism evidence="8 9">
    <name type="scientific">Cymbomonas tetramitiformis</name>
    <dbReference type="NCBI Taxonomy" id="36881"/>
    <lineage>
        <taxon>Eukaryota</taxon>
        <taxon>Viridiplantae</taxon>
        <taxon>Chlorophyta</taxon>
        <taxon>Pyramimonadophyceae</taxon>
        <taxon>Pyramimonadales</taxon>
        <taxon>Pyramimonadaceae</taxon>
        <taxon>Cymbomonas</taxon>
    </lineage>
</organism>
<evidence type="ECO:0000256" key="7">
    <source>
        <dbReference type="SAM" id="MobiDB-lite"/>
    </source>
</evidence>
<dbReference type="EC" id="2.1.1.33" evidence="2"/>
<name>A0AAE0F0W3_9CHLO</name>
<dbReference type="PANTHER" id="PTHR23417">
    <property type="entry name" value="3-DEOXY-D-MANNO-OCTULOSONIC-ACID TRANSFERASE/TRNA GUANINE-N 7 - -METHYLTRANSFERASE"/>
    <property type="match status" value="1"/>
</dbReference>
<keyword evidence="3" id="KW-0489">Methyltransferase</keyword>
<proteinExistence type="predicted"/>
<comment type="catalytic activity">
    <reaction evidence="1">
        <text>guanosine(46) in tRNA + S-adenosyl-L-methionine = N(7)-methylguanosine(46) in tRNA + S-adenosyl-L-homocysteine</text>
        <dbReference type="Rhea" id="RHEA:42708"/>
        <dbReference type="Rhea" id="RHEA-COMP:10188"/>
        <dbReference type="Rhea" id="RHEA-COMP:10189"/>
        <dbReference type="ChEBI" id="CHEBI:57856"/>
        <dbReference type="ChEBI" id="CHEBI:59789"/>
        <dbReference type="ChEBI" id="CHEBI:74269"/>
        <dbReference type="ChEBI" id="CHEBI:74480"/>
        <dbReference type="EC" id="2.1.1.33"/>
    </reaction>
</comment>
<protein>
    <recommendedName>
        <fullName evidence="2">tRNA (guanine(46)-N(7))-methyltransferase</fullName>
        <ecNumber evidence="2">2.1.1.33</ecNumber>
    </recommendedName>
</protein>